<dbReference type="GO" id="GO:0016020">
    <property type="term" value="C:membrane"/>
    <property type="evidence" value="ECO:0007669"/>
    <property type="project" value="UniProtKB-SubCell"/>
</dbReference>
<gene>
    <name evidence="9" type="primary">lepB</name>
    <name evidence="9" type="ORF">COY66_00580</name>
</gene>
<dbReference type="PROSITE" id="PS00761">
    <property type="entry name" value="SPASE_I_3"/>
    <property type="match status" value="1"/>
</dbReference>
<keyword evidence="7" id="KW-1133">Transmembrane helix</keyword>
<protein>
    <recommendedName>
        <fullName evidence="3 7">Signal peptidase I</fullName>
        <ecNumber evidence="3 7">3.4.21.89</ecNumber>
    </recommendedName>
</protein>
<evidence type="ECO:0000256" key="3">
    <source>
        <dbReference type="ARBA" id="ARBA00013208"/>
    </source>
</evidence>
<dbReference type="PANTHER" id="PTHR43390">
    <property type="entry name" value="SIGNAL PEPTIDASE I"/>
    <property type="match status" value="1"/>
</dbReference>
<comment type="subcellular location">
    <subcellularLocation>
        <location evidence="7">Membrane</location>
        <topology evidence="7">Single-pass type II membrane protein</topology>
    </subcellularLocation>
</comment>
<dbReference type="InterPro" id="IPR019533">
    <property type="entry name" value="Peptidase_S26"/>
</dbReference>
<keyword evidence="7" id="KW-0472">Membrane</keyword>
<dbReference type="CDD" id="cd06530">
    <property type="entry name" value="S26_SPase_I"/>
    <property type="match status" value="1"/>
</dbReference>
<dbReference type="GO" id="GO:0009003">
    <property type="term" value="F:signal peptidase activity"/>
    <property type="evidence" value="ECO:0007669"/>
    <property type="project" value="UniProtKB-EC"/>
</dbReference>
<dbReference type="Proteomes" id="UP000230779">
    <property type="component" value="Unassembled WGS sequence"/>
</dbReference>
<comment type="catalytic activity">
    <reaction evidence="1 7">
        <text>Cleavage of hydrophobic, N-terminal signal or leader sequences from secreted and periplasmic proteins.</text>
        <dbReference type="EC" id="3.4.21.89"/>
    </reaction>
</comment>
<keyword evidence="4 7" id="KW-0645">Protease</keyword>
<keyword evidence="7" id="KW-0812">Transmembrane</keyword>
<dbReference type="InterPro" id="IPR036286">
    <property type="entry name" value="LexA/Signal_pep-like_sf"/>
</dbReference>
<accession>A0A2M7RKG0</accession>
<dbReference type="SUPFAM" id="SSF51306">
    <property type="entry name" value="LexA/Signal peptidase"/>
    <property type="match status" value="1"/>
</dbReference>
<dbReference type="PROSITE" id="PS00501">
    <property type="entry name" value="SPASE_I_1"/>
    <property type="match status" value="1"/>
</dbReference>
<dbReference type="GO" id="GO:0006465">
    <property type="term" value="P:signal peptide processing"/>
    <property type="evidence" value="ECO:0007669"/>
    <property type="project" value="InterPro"/>
</dbReference>
<sequence length="217" mass="25005">MPKKQKEEKEIADALEELNRDKAHPDSFWKAAGLFILEVSKVIIISLAIIIPIRYYLIQPFYVKGASMEPTFHDYEYLIINEISYRFSPPQRGDIVVLKDPRNASQFLIKRLIGLPNETVIISNGKIEIKSNQYPNGVELDESSYLDSTIYTQGHENIDLSSNEFYVLGDNRNSSLDSRIIGPIKKSNIVGKAWIRAWPFKKFKYFEIPKYGLNNVE</sequence>
<evidence type="ECO:0000313" key="9">
    <source>
        <dbReference type="EMBL" id="PIY97230.1"/>
    </source>
</evidence>
<dbReference type="PANTHER" id="PTHR43390:SF1">
    <property type="entry name" value="CHLOROPLAST PROCESSING PEPTIDASE"/>
    <property type="match status" value="1"/>
</dbReference>
<keyword evidence="5 7" id="KW-0378">Hydrolase</keyword>
<evidence type="ECO:0000313" key="10">
    <source>
        <dbReference type="Proteomes" id="UP000230779"/>
    </source>
</evidence>
<reference evidence="9 10" key="1">
    <citation type="submission" date="2017-09" db="EMBL/GenBank/DDBJ databases">
        <title>Depth-based differentiation of microbial function through sediment-hosted aquifers and enrichment of novel symbionts in the deep terrestrial subsurface.</title>
        <authorList>
            <person name="Probst A.J."/>
            <person name="Ladd B."/>
            <person name="Jarett J.K."/>
            <person name="Geller-Mcgrath D.E."/>
            <person name="Sieber C.M."/>
            <person name="Emerson J.B."/>
            <person name="Anantharaman K."/>
            <person name="Thomas B.C."/>
            <person name="Malmstrom R."/>
            <person name="Stieglmeier M."/>
            <person name="Klingl A."/>
            <person name="Woyke T."/>
            <person name="Ryan C.M."/>
            <person name="Banfield J.F."/>
        </authorList>
    </citation>
    <scope>NUCLEOTIDE SEQUENCE [LARGE SCALE GENOMIC DNA]</scope>
    <source>
        <strain evidence="9">CG_4_10_14_0_8_um_filter_42_10</strain>
    </source>
</reference>
<dbReference type="InterPro" id="IPR000223">
    <property type="entry name" value="Pept_S26A_signal_pept_1"/>
</dbReference>
<evidence type="ECO:0000256" key="7">
    <source>
        <dbReference type="RuleBase" id="RU362042"/>
    </source>
</evidence>
<dbReference type="AlphaFoldDB" id="A0A2M7RKG0"/>
<feature type="transmembrane region" description="Helical" evidence="7">
    <location>
        <begin position="34"/>
        <end position="57"/>
    </location>
</feature>
<comment type="similarity">
    <text evidence="2 7">Belongs to the peptidase S26 family.</text>
</comment>
<dbReference type="InterPro" id="IPR019758">
    <property type="entry name" value="Pept_S26A_signal_pept_1_CS"/>
</dbReference>
<dbReference type="GO" id="GO:0004252">
    <property type="term" value="F:serine-type endopeptidase activity"/>
    <property type="evidence" value="ECO:0007669"/>
    <property type="project" value="InterPro"/>
</dbReference>
<name>A0A2M7RKG0_9BACT</name>
<dbReference type="NCBIfam" id="TIGR02227">
    <property type="entry name" value="sigpep_I_bact"/>
    <property type="match status" value="1"/>
</dbReference>
<evidence type="ECO:0000256" key="4">
    <source>
        <dbReference type="ARBA" id="ARBA00022670"/>
    </source>
</evidence>
<evidence type="ECO:0000259" key="8">
    <source>
        <dbReference type="Pfam" id="PF10502"/>
    </source>
</evidence>
<dbReference type="Gene3D" id="2.10.109.10">
    <property type="entry name" value="Umud Fragment, subunit A"/>
    <property type="match status" value="1"/>
</dbReference>
<dbReference type="EMBL" id="PFMD01000006">
    <property type="protein sequence ID" value="PIY97230.1"/>
    <property type="molecule type" value="Genomic_DNA"/>
</dbReference>
<dbReference type="InterPro" id="IPR019756">
    <property type="entry name" value="Pept_S26A_signal_pept_1_Ser-AS"/>
</dbReference>
<feature type="domain" description="Peptidase S26" evidence="8">
    <location>
        <begin position="37"/>
        <end position="198"/>
    </location>
</feature>
<feature type="active site" evidence="6">
    <location>
        <position position="110"/>
    </location>
</feature>
<evidence type="ECO:0000256" key="1">
    <source>
        <dbReference type="ARBA" id="ARBA00000677"/>
    </source>
</evidence>
<proteinExistence type="inferred from homology"/>
<feature type="active site" evidence="6">
    <location>
        <position position="67"/>
    </location>
</feature>
<evidence type="ECO:0000256" key="5">
    <source>
        <dbReference type="ARBA" id="ARBA00022801"/>
    </source>
</evidence>
<dbReference type="EC" id="3.4.21.89" evidence="3 7"/>
<dbReference type="PRINTS" id="PR00727">
    <property type="entry name" value="LEADERPTASE"/>
</dbReference>
<evidence type="ECO:0000256" key="6">
    <source>
        <dbReference type="PIRSR" id="PIRSR600223-1"/>
    </source>
</evidence>
<comment type="caution">
    <text evidence="9">The sequence shown here is derived from an EMBL/GenBank/DDBJ whole genome shotgun (WGS) entry which is preliminary data.</text>
</comment>
<dbReference type="Pfam" id="PF10502">
    <property type="entry name" value="Peptidase_S26"/>
    <property type="match status" value="1"/>
</dbReference>
<evidence type="ECO:0000256" key="2">
    <source>
        <dbReference type="ARBA" id="ARBA00009370"/>
    </source>
</evidence>
<organism evidence="9 10">
    <name type="scientific">Candidatus Kerfeldbacteria bacterium CG_4_10_14_0_8_um_filter_42_10</name>
    <dbReference type="NCBI Taxonomy" id="2014248"/>
    <lineage>
        <taxon>Bacteria</taxon>
        <taxon>Candidatus Kerfeldiibacteriota</taxon>
    </lineage>
</organism>